<dbReference type="InterPro" id="IPR017853">
    <property type="entry name" value="GH"/>
</dbReference>
<name>A0A1T4SN68_9ACTN</name>
<keyword evidence="3" id="KW-0326">Glycosidase</keyword>
<dbReference type="PANTHER" id="PTHR30480:SF16">
    <property type="entry name" value="GLYCOSIDE HYDROLASE FAMILY 3 DOMAIN PROTEIN"/>
    <property type="match status" value="1"/>
</dbReference>
<dbReference type="GO" id="GO:0009254">
    <property type="term" value="P:peptidoglycan turnover"/>
    <property type="evidence" value="ECO:0007669"/>
    <property type="project" value="TreeGrafter"/>
</dbReference>
<dbReference type="InterPro" id="IPR050226">
    <property type="entry name" value="NagZ_Beta-hexosaminidase"/>
</dbReference>
<evidence type="ECO:0000256" key="3">
    <source>
        <dbReference type="ARBA" id="ARBA00023295"/>
    </source>
</evidence>
<dbReference type="Pfam" id="PF00933">
    <property type="entry name" value="Glyco_hydro_3"/>
    <property type="match status" value="1"/>
</dbReference>
<dbReference type="Gene3D" id="3.20.20.300">
    <property type="entry name" value="Glycoside hydrolase, family 3, N-terminal domain"/>
    <property type="match status" value="1"/>
</dbReference>
<evidence type="ECO:0000259" key="4">
    <source>
        <dbReference type="Pfam" id="PF00933"/>
    </source>
</evidence>
<evidence type="ECO:0000313" key="5">
    <source>
        <dbReference type="EMBL" id="SKA29652.1"/>
    </source>
</evidence>
<protein>
    <submittedName>
        <fullName evidence="5">Beta-glucosidase</fullName>
    </submittedName>
</protein>
<dbReference type="PANTHER" id="PTHR30480">
    <property type="entry name" value="BETA-HEXOSAMINIDASE-RELATED"/>
    <property type="match status" value="1"/>
</dbReference>
<evidence type="ECO:0000313" key="6">
    <source>
        <dbReference type="Proteomes" id="UP000190637"/>
    </source>
</evidence>
<dbReference type="STRING" id="1122192.SAMN02745673_03748"/>
<keyword evidence="2" id="KW-0378">Hydrolase</keyword>
<dbReference type="OrthoDB" id="9805821at2"/>
<dbReference type="AlphaFoldDB" id="A0A1T4SN68"/>
<sequence length="345" mass="35736">MTEPRRDPRIVRMVHQVLMPGFVGTEPPGWLARAVGEGTGAVLYFGPNLIDDPAALSQTLHGLRSDLVLASDEEGGRVTRLHAAQGSPYPGHGELGATGDLARTRAVAHAMGRELRGVGIDAALAPVVDVNVNPRNPVIGPRAFGADPREVAGHGTAFIRGLQEAGVAAAAKHFPGHGDTEVDSHLALPVVDVDLATLRRRELPPFAAAIQAGARMVMVGHIRVPALGEAPASLEPGAYALLRGELGFEGVAVTDALDMRAVARHLGRGELDGIADGAVGALRAGADLLCLGNPHEAGGSDEKIFGATVERIFAALSDGTVPVARLAEAAGRVGELAAWCARRRP</sequence>
<dbReference type="GO" id="GO:0004553">
    <property type="term" value="F:hydrolase activity, hydrolyzing O-glycosyl compounds"/>
    <property type="evidence" value="ECO:0007669"/>
    <property type="project" value="InterPro"/>
</dbReference>
<comment type="similarity">
    <text evidence="1">Belongs to the glycosyl hydrolase 3 family.</text>
</comment>
<dbReference type="RefSeq" id="WP_078762994.1">
    <property type="nucleotide sequence ID" value="NZ_FUWS01000010.1"/>
</dbReference>
<reference evidence="5 6" key="1">
    <citation type="submission" date="2017-02" db="EMBL/GenBank/DDBJ databases">
        <authorList>
            <person name="Peterson S.W."/>
        </authorList>
    </citation>
    <scope>NUCLEOTIDE SEQUENCE [LARGE SCALE GENOMIC DNA]</scope>
    <source>
        <strain evidence="5 6">DSM 45154</strain>
    </source>
</reference>
<evidence type="ECO:0000256" key="1">
    <source>
        <dbReference type="ARBA" id="ARBA00005336"/>
    </source>
</evidence>
<gene>
    <name evidence="5" type="ORF">SAMN02745673_03748</name>
</gene>
<evidence type="ECO:0000256" key="2">
    <source>
        <dbReference type="ARBA" id="ARBA00022801"/>
    </source>
</evidence>
<feature type="domain" description="Glycoside hydrolase family 3 N-terminal" evidence="4">
    <location>
        <begin position="66"/>
        <end position="334"/>
    </location>
</feature>
<dbReference type="SUPFAM" id="SSF51445">
    <property type="entry name" value="(Trans)glycosidases"/>
    <property type="match status" value="1"/>
</dbReference>
<dbReference type="InterPro" id="IPR001764">
    <property type="entry name" value="Glyco_hydro_3_N"/>
</dbReference>
<dbReference type="InterPro" id="IPR036962">
    <property type="entry name" value="Glyco_hydro_3_N_sf"/>
</dbReference>
<dbReference type="Proteomes" id="UP000190637">
    <property type="component" value="Unassembled WGS sequence"/>
</dbReference>
<organism evidence="5 6">
    <name type="scientific">Marinactinospora thermotolerans DSM 45154</name>
    <dbReference type="NCBI Taxonomy" id="1122192"/>
    <lineage>
        <taxon>Bacteria</taxon>
        <taxon>Bacillati</taxon>
        <taxon>Actinomycetota</taxon>
        <taxon>Actinomycetes</taxon>
        <taxon>Streptosporangiales</taxon>
        <taxon>Nocardiopsidaceae</taxon>
        <taxon>Marinactinospora</taxon>
    </lineage>
</organism>
<dbReference type="EMBL" id="FUWS01000010">
    <property type="protein sequence ID" value="SKA29652.1"/>
    <property type="molecule type" value="Genomic_DNA"/>
</dbReference>
<proteinExistence type="inferred from homology"/>
<dbReference type="GO" id="GO:0005975">
    <property type="term" value="P:carbohydrate metabolic process"/>
    <property type="evidence" value="ECO:0007669"/>
    <property type="project" value="InterPro"/>
</dbReference>
<keyword evidence="6" id="KW-1185">Reference proteome</keyword>
<accession>A0A1T4SN68</accession>